<evidence type="ECO:0000313" key="1">
    <source>
        <dbReference type="EMBL" id="CAB4174672.1"/>
    </source>
</evidence>
<protein>
    <submittedName>
        <fullName evidence="1">Uncharacterized protein</fullName>
    </submittedName>
</protein>
<name>A0A6J5PU05_9CAUD</name>
<accession>A0A6J5PU05</accession>
<reference evidence="1" key="1">
    <citation type="submission" date="2020-05" db="EMBL/GenBank/DDBJ databases">
        <authorList>
            <person name="Chiriac C."/>
            <person name="Salcher M."/>
            <person name="Ghai R."/>
            <person name="Kavagutti S V."/>
        </authorList>
    </citation>
    <scope>NUCLEOTIDE SEQUENCE</scope>
</reference>
<dbReference type="EMBL" id="LR796923">
    <property type="protein sequence ID" value="CAB4174672.1"/>
    <property type="molecule type" value="Genomic_DNA"/>
</dbReference>
<sequence>MSHIIQKFGDWKKVNEDDTPGRTRERGDNRNKVVAIPIDKTTLKLKIVNDADVIGAGDKLTIEGFDAILDWLKGQGKLLEYYPLLAALTLSTETRTLSAQEKAAMQSAIIIYDVSKDTDRKQVIMFRIADKTSLQGNNQTTKINPLVRFVKSSELTQALGGTLLNVKAGSNIVIDKGKATAGFKLPYPIASLADSTDTAVYRFVLALYNKILLDARAAASPLVPKVRAELGAKKLGKASQLFIKALNAGFAIQDNDFPTEIEADDITQLLVDKIGYTIPESRGFYLDLSATRIVEALSDTITGLDVDIFLAVAKTITPETGDIKVPEGGFTIGMKGNIELMKFQKLLYTKFKTEAGTTVAYQNFAKSAGDGKKGSPIGDYGKTTAALIQLIKEGLDKPVWQEENGSRGDGNTITVNFVKRIQDEIAQGKIRESREPLTYLGLDGNSIIINEDFGVPSTAAKVSTQPAAKPKAKSTPATGTVSTNTTGIFGPLGIDIAADKGWRYKVEGGKWRGRDKGVEWQLIRSPRFIAGLIAQFNQGYYLNVIYKKAEDDWSGLDSNLYSRKNNNWYLYNPADKTETLLGAGSAAATNLDKIYVTTKYVTGTAASATATPAQIDAELKAIANDIEKFVEGGTKFGTYKSWDDDEEGAWDDVLYPNWLAYWKPKIDSIRNRVNSSVVISAADKKRYTTTIASIVEMFTRDLGVSFDNITNNDSFRSKWLGKGATDTFTLKLLLSGSQSIAYEIYTDF</sequence>
<organism evidence="1">
    <name type="scientific">uncultured Caudovirales phage</name>
    <dbReference type="NCBI Taxonomy" id="2100421"/>
    <lineage>
        <taxon>Viruses</taxon>
        <taxon>Duplodnaviria</taxon>
        <taxon>Heunggongvirae</taxon>
        <taxon>Uroviricota</taxon>
        <taxon>Caudoviricetes</taxon>
        <taxon>Peduoviridae</taxon>
        <taxon>Maltschvirus</taxon>
        <taxon>Maltschvirus maltsch</taxon>
    </lineage>
</organism>
<gene>
    <name evidence="1" type="ORF">UFOVP972_66</name>
</gene>
<proteinExistence type="predicted"/>